<name>H1YD86_9SPHI</name>
<reference evidence="1" key="1">
    <citation type="submission" date="2011-09" db="EMBL/GenBank/DDBJ databases">
        <title>The permanent draft genome of Mucilaginibacter paludis DSM 18603.</title>
        <authorList>
            <consortium name="US DOE Joint Genome Institute (JGI-PGF)"/>
            <person name="Lucas S."/>
            <person name="Han J."/>
            <person name="Lapidus A."/>
            <person name="Bruce D."/>
            <person name="Goodwin L."/>
            <person name="Pitluck S."/>
            <person name="Peters L."/>
            <person name="Kyrpides N."/>
            <person name="Mavromatis K."/>
            <person name="Ivanova N."/>
            <person name="Mikhailova N."/>
            <person name="Held B."/>
            <person name="Detter J.C."/>
            <person name="Tapia R."/>
            <person name="Han C."/>
            <person name="Land M."/>
            <person name="Hauser L."/>
            <person name="Markowitz V."/>
            <person name="Cheng J.-F."/>
            <person name="Hugenholtz P."/>
            <person name="Woyke T."/>
            <person name="Wu D."/>
            <person name="Tindall B."/>
            <person name="Brambilla E."/>
            <person name="Klenk H.-P."/>
            <person name="Eisen J.A."/>
        </authorList>
    </citation>
    <scope>NUCLEOTIDE SEQUENCE [LARGE SCALE GENOMIC DNA]</scope>
    <source>
        <strain evidence="1">DSM 18603</strain>
    </source>
</reference>
<organism evidence="1 2">
    <name type="scientific">Mucilaginibacter paludis DSM 18603</name>
    <dbReference type="NCBI Taxonomy" id="714943"/>
    <lineage>
        <taxon>Bacteria</taxon>
        <taxon>Pseudomonadati</taxon>
        <taxon>Bacteroidota</taxon>
        <taxon>Sphingobacteriia</taxon>
        <taxon>Sphingobacteriales</taxon>
        <taxon>Sphingobacteriaceae</taxon>
        <taxon>Mucilaginibacter</taxon>
    </lineage>
</organism>
<dbReference type="AlphaFoldDB" id="H1YD86"/>
<dbReference type="EMBL" id="CM001403">
    <property type="protein sequence ID" value="EHQ27112.1"/>
    <property type="molecule type" value="Genomic_DNA"/>
</dbReference>
<protein>
    <submittedName>
        <fullName evidence="1">Uncharacterized protein</fullName>
    </submittedName>
</protein>
<keyword evidence="2" id="KW-1185">Reference proteome</keyword>
<accession>H1YD86</accession>
<dbReference type="RefSeq" id="WP_008507415.1">
    <property type="nucleotide sequence ID" value="NZ_CM001403.1"/>
</dbReference>
<evidence type="ECO:0000313" key="2">
    <source>
        <dbReference type="Proteomes" id="UP000002774"/>
    </source>
</evidence>
<gene>
    <name evidence="1" type="ORF">Mucpa_3005</name>
</gene>
<proteinExistence type="predicted"/>
<dbReference type="Proteomes" id="UP000002774">
    <property type="component" value="Chromosome"/>
</dbReference>
<evidence type="ECO:0000313" key="1">
    <source>
        <dbReference type="EMBL" id="EHQ27112.1"/>
    </source>
</evidence>
<dbReference type="HOGENOM" id="CLU_2330667_0_0_10"/>
<sequence>MNSKADFVIRYLIGAGKKFLNHPSYVIPKNEGPFTSDKPAANRSRAEDSSSYLIGMTFLINNAQPYYPKRYQARPPGRANRINATANYTHHNQPLDVY</sequence>